<evidence type="ECO:0000313" key="2">
    <source>
        <dbReference type="EMBL" id="QDU95380.1"/>
    </source>
</evidence>
<dbReference type="InterPro" id="IPR016181">
    <property type="entry name" value="Acyl_CoA_acyltransferase"/>
</dbReference>
<gene>
    <name evidence="2" type="ORF">Pla8534_31950</name>
</gene>
<dbReference type="AlphaFoldDB" id="A0A518DU63"/>
<reference evidence="2 3" key="1">
    <citation type="submission" date="2019-02" db="EMBL/GenBank/DDBJ databases">
        <title>Deep-cultivation of Planctomycetes and their phenomic and genomic characterization uncovers novel biology.</title>
        <authorList>
            <person name="Wiegand S."/>
            <person name="Jogler M."/>
            <person name="Boedeker C."/>
            <person name="Pinto D."/>
            <person name="Vollmers J."/>
            <person name="Rivas-Marin E."/>
            <person name="Kohn T."/>
            <person name="Peeters S.H."/>
            <person name="Heuer A."/>
            <person name="Rast P."/>
            <person name="Oberbeckmann S."/>
            <person name="Bunk B."/>
            <person name="Jeske O."/>
            <person name="Meyerdierks A."/>
            <person name="Storesund J.E."/>
            <person name="Kallscheuer N."/>
            <person name="Luecker S."/>
            <person name="Lage O.M."/>
            <person name="Pohl T."/>
            <person name="Merkel B.J."/>
            <person name="Hornburger P."/>
            <person name="Mueller R.-W."/>
            <person name="Bruemmer F."/>
            <person name="Labrenz M."/>
            <person name="Spormann A.M."/>
            <person name="Op den Camp H."/>
            <person name="Overmann J."/>
            <person name="Amann R."/>
            <person name="Jetten M.S.M."/>
            <person name="Mascher T."/>
            <person name="Medema M.H."/>
            <person name="Devos D.P."/>
            <person name="Kaster A.-K."/>
            <person name="Ovreas L."/>
            <person name="Rohde M."/>
            <person name="Galperin M.Y."/>
            <person name="Jogler C."/>
        </authorList>
    </citation>
    <scope>NUCLEOTIDE SEQUENCE [LARGE SCALE GENOMIC DNA]</scope>
    <source>
        <strain evidence="2 3">Pla85_3_4</strain>
    </source>
</reference>
<name>A0A518DU63_9BACT</name>
<dbReference type="RefSeq" id="WP_145054128.1">
    <property type="nucleotide sequence ID" value="NZ_CP036433.1"/>
</dbReference>
<sequence>MRLIQYRNAAEFSAAADKWDDLWTRSACAVPAVRSAIISDWLLQFSQPGKFKAFAVEDSEGRLLAALPLAARKLGGVVEVAGLTSNPWAPCGDLLLDETTDTDAVLDLLAPCIHQAPGALGWFDGVAIDTPRWVGFQNALRRAGMSFDVRESCLVGVVPVTGNWDAYRKTWSKNFRQVVGRRVRRFREDENRTFRIQHSFSPAEVRPLLERGFEVEDRCWKGEAGSSIVRSPGMAAYLIRQSEQLAAWGQLTLAFLEEKGRPFAFELGWTAKGVHHPFKVAYDEEFKSCGPGQLLLHEVIEHFFHDDQVHAIDFTGPLQSYTDRWRPEPYRLGRIVVSPRQLLGKTMYFGYKHVWGSYRKFKNRNQVTVSEASSL</sequence>
<dbReference type="OrthoDB" id="213519at2"/>
<proteinExistence type="predicted"/>
<organism evidence="2 3">
    <name type="scientific">Lignipirellula cremea</name>
    <dbReference type="NCBI Taxonomy" id="2528010"/>
    <lineage>
        <taxon>Bacteria</taxon>
        <taxon>Pseudomonadati</taxon>
        <taxon>Planctomycetota</taxon>
        <taxon>Planctomycetia</taxon>
        <taxon>Pirellulales</taxon>
        <taxon>Pirellulaceae</taxon>
        <taxon>Lignipirellula</taxon>
    </lineage>
</organism>
<evidence type="ECO:0000259" key="1">
    <source>
        <dbReference type="Pfam" id="PF13480"/>
    </source>
</evidence>
<dbReference type="SUPFAM" id="SSF55729">
    <property type="entry name" value="Acyl-CoA N-acyltransferases (Nat)"/>
    <property type="match status" value="1"/>
</dbReference>
<keyword evidence="3" id="KW-1185">Reference proteome</keyword>
<dbReference type="Pfam" id="PF13480">
    <property type="entry name" value="Acetyltransf_6"/>
    <property type="match status" value="1"/>
</dbReference>
<evidence type="ECO:0000313" key="3">
    <source>
        <dbReference type="Proteomes" id="UP000317648"/>
    </source>
</evidence>
<dbReference type="KEGG" id="lcre:Pla8534_31950"/>
<feature type="domain" description="BioF2-like acetyltransferase" evidence="1">
    <location>
        <begin position="173"/>
        <end position="319"/>
    </location>
</feature>
<protein>
    <recommendedName>
        <fullName evidence="1">BioF2-like acetyltransferase domain-containing protein</fullName>
    </recommendedName>
</protein>
<dbReference type="InterPro" id="IPR038740">
    <property type="entry name" value="BioF2-like_GNAT_dom"/>
</dbReference>
<dbReference type="Proteomes" id="UP000317648">
    <property type="component" value="Chromosome"/>
</dbReference>
<accession>A0A518DU63</accession>
<dbReference type="EMBL" id="CP036433">
    <property type="protein sequence ID" value="QDU95380.1"/>
    <property type="molecule type" value="Genomic_DNA"/>
</dbReference>